<evidence type="ECO:0000256" key="3">
    <source>
        <dbReference type="ARBA" id="ARBA00022692"/>
    </source>
</evidence>
<organism evidence="7 8">
    <name type="scientific">Helicobacter mustelae (strain ATCC 43772 / CCUG 25715 / CIP 103759 / LMG 18044 / NCTC 12198 / R85-136P)</name>
    <name type="common">Campylobacter mustelae</name>
    <dbReference type="NCBI Taxonomy" id="679897"/>
    <lineage>
        <taxon>Bacteria</taxon>
        <taxon>Pseudomonadati</taxon>
        <taxon>Campylobacterota</taxon>
        <taxon>Epsilonproteobacteria</taxon>
        <taxon>Campylobacterales</taxon>
        <taxon>Helicobacteraceae</taxon>
        <taxon>Helicobacter</taxon>
    </lineage>
</organism>
<feature type="transmembrane region" description="Helical" evidence="6">
    <location>
        <begin position="434"/>
        <end position="454"/>
    </location>
</feature>
<dbReference type="InterPro" id="IPR001898">
    <property type="entry name" value="SLC13A/DASS"/>
</dbReference>
<dbReference type="NCBIfam" id="TIGR00785">
    <property type="entry name" value="dass"/>
    <property type="match status" value="1"/>
</dbReference>
<keyword evidence="5 6" id="KW-0472">Membrane</keyword>
<feature type="transmembrane region" description="Helical" evidence="6">
    <location>
        <begin position="284"/>
        <end position="301"/>
    </location>
</feature>
<dbReference type="Proteomes" id="UP000001522">
    <property type="component" value="Chromosome"/>
</dbReference>
<sequence>MSNTIKTCIVIFDFVLFFALIHFLPFTLQVNQGLAILAFAAILWLSEAVHVTITALLIPILAILTGLLNTKNALISFANPIIFLFFGGFVLAATLHHQELDKIIAARILKFSRGSFVGAVFLIFLTTAFLSMWMSNTAIAAMMLPLAIGILSKVDSSKDRNTFVFVLLGVAYSASIGGMGTLVGTPPNAIVASNLHISFSEWLYFGIPIVLLFMPLMMAVLYIVLRPKLNHKIDFDSQSIPPMDRKKTITLGIFIFIALCWTFSKPLNSLLSPLLGLGKNVANFDSVIALIGVALVCIFRLIEWKQASDRTDWGVLLLFGGGLTLSVVLKDSGASKVMAESVVWMIEGKSLFIIGIIVAFFVVFLTEFTSNTASAALLVPLFISIAQALGAPPLGLALIVGFAASCAFMLPVATPPNAVVYGTGYIRQNEMIRVGIYLNIFCAIILGSIAYSFWL</sequence>
<keyword evidence="2" id="KW-0813">Transport</keyword>
<proteinExistence type="predicted"/>
<dbReference type="EMBL" id="FN555004">
    <property type="protein sequence ID" value="CBG40326.1"/>
    <property type="molecule type" value="Genomic_DNA"/>
</dbReference>
<feature type="transmembrane region" description="Helical" evidence="6">
    <location>
        <begin position="7"/>
        <end position="28"/>
    </location>
</feature>
<keyword evidence="4 6" id="KW-1133">Transmembrane helix</keyword>
<feature type="transmembrane region" description="Helical" evidence="6">
    <location>
        <begin position="34"/>
        <end position="62"/>
    </location>
</feature>
<dbReference type="AlphaFoldDB" id="D3UIK3"/>
<feature type="transmembrane region" description="Helical" evidence="6">
    <location>
        <begin position="313"/>
        <end position="329"/>
    </location>
</feature>
<protein>
    <submittedName>
        <fullName evidence="7">Sodium:sulfate symporter-family protein</fullName>
    </submittedName>
</protein>
<reference evidence="7 8" key="1">
    <citation type="journal article" date="2010" name="BMC Genomics">
        <title>Comparative genomics and proteomics of Helicobacter mustelae, an ulcerogenic and carcinogenic gastric pathogen.</title>
        <authorList>
            <person name="O'Toole P.W."/>
            <person name="Snelling W.J."/>
            <person name="Canchaya C."/>
            <person name="Forde B.M."/>
            <person name="Hardie K.R."/>
            <person name="Josenhans C."/>
            <person name="Graham R.L.J."/>
            <person name="McMullan G."/>
            <person name="Parkhill J."/>
            <person name="Belda E."/>
            <person name="Bentley S.D."/>
        </authorList>
    </citation>
    <scope>NUCLEOTIDE SEQUENCE [LARGE SCALE GENOMIC DNA]</scope>
    <source>
        <strain evidence="8">ATCC 43772 / LMG 18044 / NCTC 12198 / 12198</strain>
    </source>
</reference>
<evidence type="ECO:0000256" key="5">
    <source>
        <dbReference type="ARBA" id="ARBA00023136"/>
    </source>
</evidence>
<feature type="transmembrane region" description="Helical" evidence="6">
    <location>
        <begin position="395"/>
        <end position="413"/>
    </location>
</feature>
<feature type="transmembrane region" description="Helical" evidence="6">
    <location>
        <begin position="246"/>
        <end position="264"/>
    </location>
</feature>
<evidence type="ECO:0000256" key="6">
    <source>
        <dbReference type="SAM" id="Phobius"/>
    </source>
</evidence>
<dbReference type="STRING" id="679897.HMU10690"/>
<keyword evidence="3 6" id="KW-0812">Transmembrane</keyword>
<dbReference type="eggNOG" id="COG0471">
    <property type="taxonomic scope" value="Bacteria"/>
</dbReference>
<name>D3UIK3_HELM1</name>
<feature type="transmembrane region" description="Helical" evidence="6">
    <location>
        <begin position="202"/>
        <end position="225"/>
    </location>
</feature>
<feature type="transmembrane region" description="Helical" evidence="6">
    <location>
        <begin position="162"/>
        <end position="182"/>
    </location>
</feature>
<keyword evidence="8" id="KW-1185">Reference proteome</keyword>
<evidence type="ECO:0000313" key="8">
    <source>
        <dbReference type="Proteomes" id="UP000001522"/>
    </source>
</evidence>
<feature type="transmembrane region" description="Helical" evidence="6">
    <location>
        <begin position="372"/>
        <end position="389"/>
    </location>
</feature>
<comment type="subcellular location">
    <subcellularLocation>
        <location evidence="1">Membrane</location>
        <topology evidence="1">Multi-pass membrane protein</topology>
    </subcellularLocation>
</comment>
<dbReference type="PROSITE" id="PS01271">
    <property type="entry name" value="NA_SULFATE"/>
    <property type="match status" value="1"/>
</dbReference>
<feature type="transmembrane region" description="Helical" evidence="6">
    <location>
        <begin position="341"/>
        <end position="365"/>
    </location>
</feature>
<dbReference type="PANTHER" id="PTHR10283:SF82">
    <property type="entry name" value="SOLUTE CARRIER FAMILY 13 MEMBER 2"/>
    <property type="match status" value="1"/>
</dbReference>
<feature type="transmembrane region" description="Helical" evidence="6">
    <location>
        <begin position="116"/>
        <end position="141"/>
    </location>
</feature>
<evidence type="ECO:0000256" key="1">
    <source>
        <dbReference type="ARBA" id="ARBA00004141"/>
    </source>
</evidence>
<dbReference type="PANTHER" id="PTHR10283">
    <property type="entry name" value="SOLUTE CARRIER FAMILY 13 MEMBER"/>
    <property type="match status" value="1"/>
</dbReference>
<evidence type="ECO:0000256" key="2">
    <source>
        <dbReference type="ARBA" id="ARBA00022448"/>
    </source>
</evidence>
<feature type="transmembrane region" description="Helical" evidence="6">
    <location>
        <begin position="74"/>
        <end position="96"/>
    </location>
</feature>
<dbReference type="InterPro" id="IPR031312">
    <property type="entry name" value="Na/sul_symport_CS"/>
</dbReference>
<dbReference type="Pfam" id="PF00939">
    <property type="entry name" value="Na_sulph_symp"/>
    <property type="match status" value="1"/>
</dbReference>
<evidence type="ECO:0000256" key="4">
    <source>
        <dbReference type="ARBA" id="ARBA00022989"/>
    </source>
</evidence>
<dbReference type="GO" id="GO:0015141">
    <property type="term" value="F:succinate transmembrane transporter activity"/>
    <property type="evidence" value="ECO:0007669"/>
    <property type="project" value="UniProtKB-ARBA"/>
</dbReference>
<dbReference type="RefSeq" id="WP_013023398.1">
    <property type="nucleotide sequence ID" value="NC_013949.1"/>
</dbReference>
<evidence type="ECO:0000313" key="7">
    <source>
        <dbReference type="EMBL" id="CBG40326.1"/>
    </source>
</evidence>
<gene>
    <name evidence="7" type="ordered locus">HMU10690</name>
</gene>
<dbReference type="KEGG" id="hms:HMU10690"/>
<dbReference type="CDD" id="cd01115">
    <property type="entry name" value="SLC13_permease"/>
    <property type="match status" value="1"/>
</dbReference>
<dbReference type="HOGENOM" id="CLU_005170_0_2_7"/>
<dbReference type="GO" id="GO:0005886">
    <property type="term" value="C:plasma membrane"/>
    <property type="evidence" value="ECO:0007669"/>
    <property type="project" value="TreeGrafter"/>
</dbReference>
<accession>D3UIK3</accession>